<dbReference type="Proteomes" id="UP000284250">
    <property type="component" value="Unassembled WGS sequence"/>
</dbReference>
<organism evidence="2 3">
    <name type="scientific">Hymenobacter rubripertinctus</name>
    <dbReference type="NCBI Taxonomy" id="2029981"/>
    <lineage>
        <taxon>Bacteria</taxon>
        <taxon>Pseudomonadati</taxon>
        <taxon>Bacteroidota</taxon>
        <taxon>Cytophagia</taxon>
        <taxon>Cytophagales</taxon>
        <taxon>Hymenobacteraceae</taxon>
        <taxon>Hymenobacter</taxon>
    </lineage>
</organism>
<dbReference type="EMBL" id="QYCN01000005">
    <property type="protein sequence ID" value="RIY12356.1"/>
    <property type="molecule type" value="Genomic_DNA"/>
</dbReference>
<dbReference type="InterPro" id="IPR009061">
    <property type="entry name" value="DNA-bd_dom_put_sf"/>
</dbReference>
<accession>A0A418R4M3</accession>
<dbReference type="SUPFAM" id="SSF46955">
    <property type="entry name" value="Putative DNA-binding domain"/>
    <property type="match status" value="1"/>
</dbReference>
<evidence type="ECO:0000313" key="3">
    <source>
        <dbReference type="Proteomes" id="UP000284250"/>
    </source>
</evidence>
<reference evidence="2 3" key="1">
    <citation type="submission" date="2018-09" db="EMBL/GenBank/DDBJ databases">
        <authorList>
            <person name="Zeman M."/>
            <person name="Pardy F."/>
        </authorList>
    </citation>
    <scope>NUCLEOTIDE SEQUENCE [LARGE SCALE GENOMIC DNA]</scope>
    <source>
        <strain evidence="2 3">CCM 8852</strain>
    </source>
</reference>
<dbReference type="InterPro" id="IPR041657">
    <property type="entry name" value="HTH_17"/>
</dbReference>
<dbReference type="Pfam" id="PF12728">
    <property type="entry name" value="HTH_17"/>
    <property type="match status" value="1"/>
</dbReference>
<keyword evidence="2" id="KW-0238">DNA-binding</keyword>
<evidence type="ECO:0000259" key="1">
    <source>
        <dbReference type="Pfam" id="PF12728"/>
    </source>
</evidence>
<sequence length="121" mass="13487">MCNPALCSRAGRLTFPAALLLMQAVIPVGVEYAQLLEDVRAVVRHELTNRATATATEATPVDELLTVREAAALLDVTQQTVHEWKRRGLLKYHKLGQRTYLKRADVLSALQGHQRTTKKGR</sequence>
<gene>
    <name evidence="2" type="ORF">D0T11_04915</name>
</gene>
<proteinExistence type="predicted"/>
<comment type="caution">
    <text evidence="2">The sequence shown here is derived from an EMBL/GenBank/DDBJ whole genome shotgun (WGS) entry which is preliminary data.</text>
</comment>
<dbReference type="NCBIfam" id="TIGR01764">
    <property type="entry name" value="excise"/>
    <property type="match status" value="1"/>
</dbReference>
<dbReference type="InterPro" id="IPR010093">
    <property type="entry name" value="SinI_DNA-bd"/>
</dbReference>
<feature type="domain" description="Helix-turn-helix" evidence="1">
    <location>
        <begin position="64"/>
        <end position="112"/>
    </location>
</feature>
<reference evidence="2 3" key="2">
    <citation type="submission" date="2019-01" db="EMBL/GenBank/DDBJ databases">
        <title>Hymenobacter humicola sp. nov., isolated from soils in Antarctica.</title>
        <authorList>
            <person name="Sedlacek I."/>
            <person name="Holochova P."/>
            <person name="Kralova S."/>
            <person name="Pantucek R."/>
            <person name="Stankova E."/>
            <person name="Vrbovska V."/>
            <person name="Kristofova L."/>
            <person name="Svec P."/>
            <person name="Busse H.-J."/>
        </authorList>
    </citation>
    <scope>NUCLEOTIDE SEQUENCE [LARGE SCALE GENOMIC DNA]</scope>
    <source>
        <strain evidence="2 3">CCM 8852</strain>
    </source>
</reference>
<evidence type="ECO:0000313" key="2">
    <source>
        <dbReference type="EMBL" id="RIY12356.1"/>
    </source>
</evidence>
<protein>
    <submittedName>
        <fullName evidence="2">DNA-binding protein</fullName>
    </submittedName>
</protein>
<keyword evidence="3" id="KW-1185">Reference proteome</keyword>
<dbReference type="AlphaFoldDB" id="A0A418R4M3"/>
<name>A0A418R4M3_9BACT</name>
<dbReference type="OrthoDB" id="1097811at2"/>
<dbReference type="GO" id="GO:0003677">
    <property type="term" value="F:DNA binding"/>
    <property type="evidence" value="ECO:0007669"/>
    <property type="project" value="UniProtKB-KW"/>
</dbReference>